<dbReference type="SMART" id="SM00871">
    <property type="entry name" value="AraC_E_bind"/>
    <property type="match status" value="1"/>
</dbReference>
<evidence type="ECO:0000259" key="1">
    <source>
        <dbReference type="SMART" id="SM00871"/>
    </source>
</evidence>
<sequence length="163" mass="17805">MTTTQHSATPSFEVRTIAPIRVAAVRHVGPYEACETAWQTLCGWAGPKGLLGPKAVFMGLSHDDPSRTPTFQLRYDACIAIADDVAIEADAPVHEITIAGGDFLCAIHHGPYSELFETYVGLFAYVLPRLGRECSCPSVEVYLEDCTVTPADKLRTEIRIPLK</sequence>
<dbReference type="InterPro" id="IPR010499">
    <property type="entry name" value="AraC_E-bd"/>
</dbReference>
<dbReference type="PANTHER" id="PTHR40055">
    <property type="entry name" value="TRANSCRIPTIONAL REGULATOR YGIV-RELATED"/>
    <property type="match status" value="1"/>
</dbReference>
<evidence type="ECO:0000313" key="2">
    <source>
        <dbReference type="EMBL" id="NJB69154.1"/>
    </source>
</evidence>
<keyword evidence="3" id="KW-1185">Reference proteome</keyword>
<dbReference type="Proteomes" id="UP000580856">
    <property type="component" value="Unassembled WGS sequence"/>
</dbReference>
<dbReference type="PANTHER" id="PTHR40055:SF1">
    <property type="entry name" value="TRANSCRIPTIONAL REGULATOR YGIV-RELATED"/>
    <property type="match status" value="1"/>
</dbReference>
<dbReference type="Pfam" id="PF06445">
    <property type="entry name" value="GyrI-like"/>
    <property type="match status" value="1"/>
</dbReference>
<name>A0A846QVK9_9BACT</name>
<feature type="domain" description="AraC effector-binding" evidence="1">
    <location>
        <begin position="10"/>
        <end position="163"/>
    </location>
</feature>
<evidence type="ECO:0000313" key="3">
    <source>
        <dbReference type="Proteomes" id="UP000580856"/>
    </source>
</evidence>
<dbReference type="RefSeq" id="WP_167942248.1">
    <property type="nucleotide sequence ID" value="NZ_JAATJA010000004.1"/>
</dbReference>
<dbReference type="Gene3D" id="3.20.80.10">
    <property type="entry name" value="Regulatory factor, effector binding domain"/>
    <property type="match status" value="1"/>
</dbReference>
<comment type="caution">
    <text evidence="2">The sequence shown here is derived from an EMBL/GenBank/DDBJ whole genome shotgun (WGS) entry which is preliminary data.</text>
</comment>
<dbReference type="InterPro" id="IPR011256">
    <property type="entry name" value="Reg_factor_effector_dom_sf"/>
</dbReference>
<organism evidence="2 3">
    <name type="scientific">Desulfobaculum xiamenense</name>
    <dbReference type="NCBI Taxonomy" id="995050"/>
    <lineage>
        <taxon>Bacteria</taxon>
        <taxon>Pseudomonadati</taxon>
        <taxon>Thermodesulfobacteriota</taxon>
        <taxon>Desulfovibrionia</taxon>
        <taxon>Desulfovibrionales</taxon>
        <taxon>Desulfovibrionaceae</taxon>
        <taxon>Desulfobaculum</taxon>
    </lineage>
</organism>
<dbReference type="EMBL" id="JAATJA010000004">
    <property type="protein sequence ID" value="NJB69154.1"/>
    <property type="molecule type" value="Genomic_DNA"/>
</dbReference>
<gene>
    <name evidence="2" type="ORF">GGQ74_002851</name>
</gene>
<proteinExistence type="predicted"/>
<dbReference type="InterPro" id="IPR029442">
    <property type="entry name" value="GyrI-like"/>
</dbReference>
<dbReference type="AlphaFoldDB" id="A0A846QVK9"/>
<dbReference type="SUPFAM" id="SSF55136">
    <property type="entry name" value="Probable bacterial effector-binding domain"/>
    <property type="match status" value="1"/>
</dbReference>
<protein>
    <submittedName>
        <fullName evidence="2">DNA gyrase inhibitor GyrI</fullName>
    </submittedName>
</protein>
<accession>A0A846QVK9</accession>
<reference evidence="2 3" key="1">
    <citation type="submission" date="2020-03" db="EMBL/GenBank/DDBJ databases">
        <title>Genomic Encyclopedia of Type Strains, Phase IV (KMG-IV): sequencing the most valuable type-strain genomes for metagenomic binning, comparative biology and taxonomic classification.</title>
        <authorList>
            <person name="Goeker M."/>
        </authorList>
    </citation>
    <scope>NUCLEOTIDE SEQUENCE [LARGE SCALE GENOMIC DNA]</scope>
    <source>
        <strain evidence="2 3">DSM 24233</strain>
    </source>
</reference>
<dbReference type="InterPro" id="IPR050908">
    <property type="entry name" value="SmbC-like"/>
</dbReference>